<gene>
    <name evidence="4" type="ORF">LIP_2613</name>
</gene>
<sequence>MLHLLTPDEIFPSLPEVDLERLQRRGVRGLVLDLDNTLVAYGGREAAEPVLVWLREARAAGMRLCILSNGRPRRVRLTAERLGLPWVESYTKPRRRGFRAAARLLGTRPHETAVLGDQIFTDVLGGHRAGFVTVLVNPVSRRELPHTRVVRAIERLVFALLLRRGRIDREAWRLRTS</sequence>
<name>A0A0K2SMT6_LIMPI</name>
<keyword evidence="2 4" id="KW-0378">Hydrolase</keyword>
<dbReference type="InterPro" id="IPR006439">
    <property type="entry name" value="HAD-SF_hydro_IA"/>
</dbReference>
<dbReference type="InterPro" id="IPR010021">
    <property type="entry name" value="PGPP1/Gep4"/>
</dbReference>
<dbReference type="AlphaFoldDB" id="A0A0K2SMT6"/>
<dbReference type="InterPro" id="IPR051400">
    <property type="entry name" value="HAD-like_hydrolase"/>
</dbReference>
<keyword evidence="5" id="KW-1185">Reference proteome</keyword>
<dbReference type="EMBL" id="AP014924">
    <property type="protein sequence ID" value="BAS28443.1"/>
    <property type="molecule type" value="Genomic_DNA"/>
</dbReference>
<dbReference type="Pfam" id="PF00702">
    <property type="entry name" value="Hydrolase"/>
    <property type="match status" value="1"/>
</dbReference>
<dbReference type="InterPro" id="IPR023214">
    <property type="entry name" value="HAD_sf"/>
</dbReference>
<dbReference type="GO" id="GO:0044281">
    <property type="term" value="P:small molecule metabolic process"/>
    <property type="evidence" value="ECO:0007669"/>
    <property type="project" value="UniProtKB-ARBA"/>
</dbReference>
<dbReference type="KEGG" id="lpil:LIP_2613"/>
<proteinExistence type="predicted"/>
<evidence type="ECO:0000313" key="4">
    <source>
        <dbReference type="EMBL" id="BAS28443.1"/>
    </source>
</evidence>
<comment type="cofactor">
    <cofactor evidence="1">
        <name>Mg(2+)</name>
        <dbReference type="ChEBI" id="CHEBI:18420"/>
    </cofactor>
</comment>
<dbReference type="NCBIfam" id="TIGR01668">
    <property type="entry name" value="YqeG_hyp_ppase"/>
    <property type="match status" value="1"/>
</dbReference>
<reference evidence="5" key="2">
    <citation type="journal article" date="2016" name="Int. J. Syst. Evol. Microbiol.">
        <title>Complete genome sequence and cell structure of Limnochorda pilosa, a Gram-negative spore-former within the phylum Firmicutes.</title>
        <authorList>
            <person name="Watanabe M."/>
            <person name="Kojima H."/>
            <person name="Fukui M."/>
        </authorList>
    </citation>
    <scope>NUCLEOTIDE SEQUENCE [LARGE SCALE GENOMIC DNA]</scope>
    <source>
        <strain evidence="5">HC45</strain>
    </source>
</reference>
<dbReference type="PANTHER" id="PTHR46470">
    <property type="entry name" value="N-ACYLNEURAMINATE-9-PHOSPHATASE"/>
    <property type="match status" value="1"/>
</dbReference>
<dbReference type="InterPro" id="IPR036412">
    <property type="entry name" value="HAD-like_sf"/>
</dbReference>
<dbReference type="STRING" id="1555112.LIP_2613"/>
<dbReference type="RefSeq" id="WP_198409528.1">
    <property type="nucleotide sequence ID" value="NZ_AP014924.1"/>
</dbReference>
<dbReference type="SUPFAM" id="SSF56784">
    <property type="entry name" value="HAD-like"/>
    <property type="match status" value="1"/>
</dbReference>
<accession>A0A0K2SMT6</accession>
<evidence type="ECO:0000256" key="1">
    <source>
        <dbReference type="ARBA" id="ARBA00001946"/>
    </source>
</evidence>
<evidence type="ECO:0000256" key="3">
    <source>
        <dbReference type="ARBA" id="ARBA00022842"/>
    </source>
</evidence>
<keyword evidence="3" id="KW-0460">Magnesium</keyword>
<dbReference type="Gene3D" id="3.40.50.1000">
    <property type="entry name" value="HAD superfamily/HAD-like"/>
    <property type="match status" value="1"/>
</dbReference>
<dbReference type="NCBIfam" id="TIGR01549">
    <property type="entry name" value="HAD-SF-IA-v1"/>
    <property type="match status" value="1"/>
</dbReference>
<dbReference type="Proteomes" id="UP000065807">
    <property type="component" value="Chromosome"/>
</dbReference>
<evidence type="ECO:0000256" key="2">
    <source>
        <dbReference type="ARBA" id="ARBA00022801"/>
    </source>
</evidence>
<evidence type="ECO:0000313" key="5">
    <source>
        <dbReference type="Proteomes" id="UP000065807"/>
    </source>
</evidence>
<reference evidence="5" key="1">
    <citation type="submission" date="2015-07" db="EMBL/GenBank/DDBJ databases">
        <title>Complete genome sequence and phylogenetic analysis of Limnochorda pilosa.</title>
        <authorList>
            <person name="Watanabe M."/>
            <person name="Kojima H."/>
            <person name="Fukui M."/>
        </authorList>
    </citation>
    <scope>NUCLEOTIDE SEQUENCE [LARGE SCALE GENOMIC DNA]</scope>
    <source>
        <strain evidence="5">HC45</strain>
    </source>
</reference>
<dbReference type="GO" id="GO:0008962">
    <property type="term" value="F:phosphatidylglycerophosphatase activity"/>
    <property type="evidence" value="ECO:0007669"/>
    <property type="project" value="InterPro"/>
</dbReference>
<organism evidence="4 5">
    <name type="scientific">Limnochorda pilosa</name>
    <dbReference type="NCBI Taxonomy" id="1555112"/>
    <lineage>
        <taxon>Bacteria</taxon>
        <taxon>Bacillati</taxon>
        <taxon>Bacillota</taxon>
        <taxon>Limnochordia</taxon>
        <taxon>Limnochordales</taxon>
        <taxon>Limnochordaceae</taxon>
        <taxon>Limnochorda</taxon>
    </lineage>
</organism>
<protein>
    <submittedName>
        <fullName evidence="4">HAD family hydrolase</fullName>
    </submittedName>
</protein>